<dbReference type="InterPro" id="IPR011050">
    <property type="entry name" value="Pectin_lyase_fold/virulence"/>
</dbReference>
<evidence type="ECO:0000313" key="1">
    <source>
        <dbReference type="EMBL" id="QAY66780.1"/>
    </source>
</evidence>
<evidence type="ECO:0000313" key="2">
    <source>
        <dbReference type="Proteomes" id="UP000293568"/>
    </source>
</evidence>
<sequence>MESTFSFSEMEGITSGINDNIVMILQGGAFDLGTMLHLLISRNSLTLSKRLNNSDFIIIPIAKVSKEVYNLKADGSPYSTLMELNGNKLIIIDATGDIHTVIDDDILTINPSRATFQIGPLSNAQYIGKFHNVAVGEKGIDYDMTTKNGVTKTDLIPLINNVANNINQIDIISTQAIHAPNWINISQPPYNSSPNSDITTILQNAINSLTRGTVFVPDGDYLINQTIKLKLK</sequence>
<dbReference type="EMBL" id="CP035492">
    <property type="protein sequence ID" value="QAY66780.1"/>
    <property type="molecule type" value="Genomic_DNA"/>
</dbReference>
<name>A0A4P6EU73_9BACL</name>
<dbReference type="Gene3D" id="2.160.20.10">
    <property type="entry name" value="Single-stranded right-handed beta-helix, Pectin lyase-like"/>
    <property type="match status" value="1"/>
</dbReference>
<keyword evidence="2" id="KW-1185">Reference proteome</keyword>
<dbReference type="InterPro" id="IPR012334">
    <property type="entry name" value="Pectin_lyas_fold"/>
</dbReference>
<protein>
    <submittedName>
        <fullName evidence="1">Uncharacterized protein</fullName>
    </submittedName>
</protein>
<organism evidence="1 2">
    <name type="scientific">Paenibacillus protaetiae</name>
    <dbReference type="NCBI Taxonomy" id="2509456"/>
    <lineage>
        <taxon>Bacteria</taxon>
        <taxon>Bacillati</taxon>
        <taxon>Bacillota</taxon>
        <taxon>Bacilli</taxon>
        <taxon>Bacillales</taxon>
        <taxon>Paenibacillaceae</taxon>
        <taxon>Paenibacillus</taxon>
    </lineage>
</organism>
<dbReference type="RefSeq" id="WP_129440702.1">
    <property type="nucleotide sequence ID" value="NZ_CP035492.1"/>
</dbReference>
<proteinExistence type="predicted"/>
<dbReference type="AlphaFoldDB" id="A0A4P6EU73"/>
<accession>A0A4P6EU73</accession>
<dbReference type="Proteomes" id="UP000293568">
    <property type="component" value="Chromosome"/>
</dbReference>
<reference evidence="1 2" key="1">
    <citation type="submission" date="2019-01" db="EMBL/GenBank/DDBJ databases">
        <title>Genome sequencing of strain FW100M-2.</title>
        <authorList>
            <person name="Heo J."/>
            <person name="Kim S.-J."/>
            <person name="Kim J.-S."/>
            <person name="Hong S.-B."/>
            <person name="Kwon S.-W."/>
        </authorList>
    </citation>
    <scope>NUCLEOTIDE SEQUENCE [LARGE SCALE GENOMIC DNA]</scope>
    <source>
        <strain evidence="1 2">FW100M-2</strain>
    </source>
</reference>
<dbReference type="KEGG" id="pprt:ET464_10530"/>
<dbReference type="SUPFAM" id="SSF51126">
    <property type="entry name" value="Pectin lyase-like"/>
    <property type="match status" value="1"/>
</dbReference>
<gene>
    <name evidence="1" type="ORF">ET464_10530</name>
</gene>